<gene>
    <name evidence="2" type="ORF">FH715_27250</name>
</gene>
<comment type="caution">
    <text evidence="2">The sequence shown here is derived from an EMBL/GenBank/DDBJ whole genome shotgun (WGS) entry which is preliminary data.</text>
</comment>
<reference evidence="2 3" key="1">
    <citation type="submission" date="2019-06" db="EMBL/GenBank/DDBJ databases">
        <title>Draft genome of Streptomyces sedi sp. JCM16909.</title>
        <authorList>
            <person name="Klykleung N."/>
            <person name="Tanasupawat S."/>
            <person name="Kudo T."/>
            <person name="Yuki M."/>
            <person name="Ohkuma M."/>
        </authorList>
    </citation>
    <scope>NUCLEOTIDE SEQUENCE [LARGE SCALE GENOMIC DNA]</scope>
    <source>
        <strain evidence="2 3">JCM 16909</strain>
    </source>
</reference>
<evidence type="ECO:0000313" key="2">
    <source>
        <dbReference type="EMBL" id="TNM24578.1"/>
    </source>
</evidence>
<sequence>MTTEHTCRPKRQSYRCSRFTTIKSDYEAAAAREEESAGHRTDHNRHALRGNAHTYKRRMAQTLNRHLSRCRLCG</sequence>
<protein>
    <submittedName>
        <fullName evidence="2">Uncharacterized protein</fullName>
    </submittedName>
</protein>
<feature type="compositionally biased region" description="Basic and acidic residues" evidence="1">
    <location>
        <begin position="32"/>
        <end position="45"/>
    </location>
</feature>
<name>A0A5C4UM67_9ACTN</name>
<keyword evidence="3" id="KW-1185">Reference proteome</keyword>
<dbReference type="EMBL" id="VDGT01000033">
    <property type="protein sequence ID" value="TNM24578.1"/>
    <property type="molecule type" value="Genomic_DNA"/>
</dbReference>
<evidence type="ECO:0000256" key="1">
    <source>
        <dbReference type="SAM" id="MobiDB-lite"/>
    </source>
</evidence>
<dbReference type="Proteomes" id="UP000311713">
    <property type="component" value="Unassembled WGS sequence"/>
</dbReference>
<dbReference type="RefSeq" id="WP_139650041.1">
    <property type="nucleotide sequence ID" value="NZ_BAAAZS010000089.1"/>
</dbReference>
<accession>A0A5C4UM67</accession>
<dbReference type="AlphaFoldDB" id="A0A5C4UM67"/>
<evidence type="ECO:0000313" key="3">
    <source>
        <dbReference type="Proteomes" id="UP000311713"/>
    </source>
</evidence>
<organism evidence="2 3">
    <name type="scientific">Streptomyces sedi</name>
    <dbReference type="NCBI Taxonomy" id="555059"/>
    <lineage>
        <taxon>Bacteria</taxon>
        <taxon>Bacillati</taxon>
        <taxon>Actinomycetota</taxon>
        <taxon>Actinomycetes</taxon>
        <taxon>Kitasatosporales</taxon>
        <taxon>Streptomycetaceae</taxon>
        <taxon>Streptomyces</taxon>
    </lineage>
</organism>
<feature type="region of interest" description="Disordered" evidence="1">
    <location>
        <begin position="32"/>
        <end position="53"/>
    </location>
</feature>
<proteinExistence type="predicted"/>